<evidence type="ECO:0000259" key="2">
    <source>
        <dbReference type="PROSITE" id="PS50104"/>
    </source>
</evidence>
<dbReference type="PANTHER" id="PTHR32009">
    <property type="entry name" value="TMV RESISTANCE PROTEIN N-LIKE"/>
    <property type="match status" value="1"/>
</dbReference>
<evidence type="ECO:0000313" key="4">
    <source>
        <dbReference type="Proteomes" id="UP001293593"/>
    </source>
</evidence>
<dbReference type="Gene3D" id="3.40.50.10140">
    <property type="entry name" value="Toll/interleukin-1 receptor homology (TIR) domain"/>
    <property type="match status" value="1"/>
</dbReference>
<dbReference type="AlphaFoldDB" id="A0AAE1MQL3"/>
<dbReference type="InterPro" id="IPR035897">
    <property type="entry name" value="Toll_tir_struct_dom_sf"/>
</dbReference>
<dbReference type="GO" id="GO:0007165">
    <property type="term" value="P:signal transduction"/>
    <property type="evidence" value="ECO:0007669"/>
    <property type="project" value="InterPro"/>
</dbReference>
<dbReference type="EMBL" id="JAWXYG010000006">
    <property type="protein sequence ID" value="KAK4269171.1"/>
    <property type="molecule type" value="Genomic_DNA"/>
</dbReference>
<dbReference type="SUPFAM" id="SSF52200">
    <property type="entry name" value="Toll/Interleukin receptor TIR domain"/>
    <property type="match status" value="1"/>
</dbReference>
<proteinExistence type="predicted"/>
<keyword evidence="1" id="KW-0520">NAD</keyword>
<dbReference type="Proteomes" id="UP001293593">
    <property type="component" value="Unassembled WGS sequence"/>
</dbReference>
<name>A0AAE1MQL3_9FABA</name>
<dbReference type="FunFam" id="3.40.50.10140:FF:000007">
    <property type="entry name" value="Disease resistance protein (TIR-NBS-LRR class)"/>
    <property type="match status" value="1"/>
</dbReference>
<keyword evidence="4" id="KW-1185">Reference proteome</keyword>
<protein>
    <recommendedName>
        <fullName evidence="2">TIR domain-containing protein</fullName>
    </recommendedName>
</protein>
<comment type="caution">
    <text evidence="3">The sequence shown here is derived from an EMBL/GenBank/DDBJ whole genome shotgun (WGS) entry which is preliminary data.</text>
</comment>
<dbReference type="Pfam" id="PF01582">
    <property type="entry name" value="TIR"/>
    <property type="match status" value="1"/>
</dbReference>
<reference evidence="3" key="1">
    <citation type="submission" date="2023-10" db="EMBL/GenBank/DDBJ databases">
        <title>Chromosome-level genome of the transformable northern wattle, Acacia crassicarpa.</title>
        <authorList>
            <person name="Massaro I."/>
            <person name="Sinha N.R."/>
            <person name="Poethig S."/>
            <person name="Leichty A.R."/>
        </authorList>
    </citation>
    <scope>NUCLEOTIDE SEQUENCE</scope>
    <source>
        <strain evidence="3">Acra3RX</strain>
        <tissue evidence="3">Leaf</tissue>
    </source>
</reference>
<dbReference type="InterPro" id="IPR000157">
    <property type="entry name" value="TIR_dom"/>
</dbReference>
<sequence length="166" mass="19155">MGVVASSSSSSSSLKKYEVFLSFRGEETRRSFTNHLHTALCLKGIETFIDYELPKGDDISQSLTQAIQDSSLSVIVFSKNYASSKWCLNELIEILHCKQHQKQYVIPIFYNVDPSHVRHQRGTYEKAFEEHLKKHPDKVDKWRQALLETGKLAGWHSSNFRSLFIF</sequence>
<evidence type="ECO:0000313" key="3">
    <source>
        <dbReference type="EMBL" id="KAK4269171.1"/>
    </source>
</evidence>
<dbReference type="SMART" id="SM00255">
    <property type="entry name" value="TIR"/>
    <property type="match status" value="1"/>
</dbReference>
<gene>
    <name evidence="3" type="ORF">QN277_022363</name>
</gene>
<accession>A0AAE1MQL3</accession>
<dbReference type="PROSITE" id="PS50104">
    <property type="entry name" value="TIR"/>
    <property type="match status" value="1"/>
</dbReference>
<feature type="domain" description="TIR" evidence="2">
    <location>
        <begin position="15"/>
        <end position="166"/>
    </location>
</feature>
<organism evidence="3 4">
    <name type="scientific">Acacia crassicarpa</name>
    <name type="common">northern wattle</name>
    <dbReference type="NCBI Taxonomy" id="499986"/>
    <lineage>
        <taxon>Eukaryota</taxon>
        <taxon>Viridiplantae</taxon>
        <taxon>Streptophyta</taxon>
        <taxon>Embryophyta</taxon>
        <taxon>Tracheophyta</taxon>
        <taxon>Spermatophyta</taxon>
        <taxon>Magnoliopsida</taxon>
        <taxon>eudicotyledons</taxon>
        <taxon>Gunneridae</taxon>
        <taxon>Pentapetalae</taxon>
        <taxon>rosids</taxon>
        <taxon>fabids</taxon>
        <taxon>Fabales</taxon>
        <taxon>Fabaceae</taxon>
        <taxon>Caesalpinioideae</taxon>
        <taxon>mimosoid clade</taxon>
        <taxon>Acacieae</taxon>
        <taxon>Acacia</taxon>
    </lineage>
</organism>
<evidence type="ECO:0000256" key="1">
    <source>
        <dbReference type="ARBA" id="ARBA00023027"/>
    </source>
</evidence>
<dbReference type="PANTHER" id="PTHR32009:SF155">
    <property type="entry name" value="DISEASE RESISTANCE PROTEIN (TIR-NBS-LRR CLASS)"/>
    <property type="match status" value="1"/>
</dbReference>